<dbReference type="SUPFAM" id="SSF53850">
    <property type="entry name" value="Periplasmic binding protein-like II"/>
    <property type="match status" value="1"/>
</dbReference>
<gene>
    <name evidence="3" type="ORF">SAMN02745775_107197</name>
</gene>
<name>A0A1I4CHS1_9PROT</name>
<dbReference type="Gene3D" id="3.40.190.150">
    <property type="entry name" value="Bordetella uptake gene, domain 1"/>
    <property type="match status" value="1"/>
</dbReference>
<evidence type="ECO:0000256" key="1">
    <source>
        <dbReference type="ARBA" id="ARBA00006987"/>
    </source>
</evidence>
<dbReference type="CDD" id="cd13578">
    <property type="entry name" value="PBP2_Bug27"/>
    <property type="match status" value="1"/>
</dbReference>
<evidence type="ECO:0000256" key="2">
    <source>
        <dbReference type="SAM" id="SignalP"/>
    </source>
</evidence>
<dbReference type="EMBL" id="FOSQ01000007">
    <property type="protein sequence ID" value="SFK79656.1"/>
    <property type="molecule type" value="Genomic_DNA"/>
</dbReference>
<dbReference type="Proteomes" id="UP000199473">
    <property type="component" value="Unassembled WGS sequence"/>
</dbReference>
<keyword evidence="2" id="KW-0732">Signal</keyword>
<dbReference type="InterPro" id="IPR042100">
    <property type="entry name" value="Bug_dom1"/>
</dbReference>
<dbReference type="InterPro" id="IPR005064">
    <property type="entry name" value="BUG"/>
</dbReference>
<dbReference type="PANTHER" id="PTHR42928">
    <property type="entry name" value="TRICARBOXYLATE-BINDING PROTEIN"/>
    <property type="match status" value="1"/>
</dbReference>
<proteinExistence type="inferred from homology"/>
<dbReference type="OrthoDB" id="9780943at2"/>
<dbReference type="Pfam" id="PF03401">
    <property type="entry name" value="TctC"/>
    <property type="match status" value="1"/>
</dbReference>
<comment type="similarity">
    <text evidence="1">Belongs to the UPF0065 (bug) family.</text>
</comment>
<dbReference type="Gene3D" id="3.40.190.10">
    <property type="entry name" value="Periplasmic binding protein-like II"/>
    <property type="match status" value="1"/>
</dbReference>
<evidence type="ECO:0000313" key="3">
    <source>
        <dbReference type="EMBL" id="SFK79656.1"/>
    </source>
</evidence>
<accession>A0A1I4CHS1</accession>
<dbReference type="AlphaFoldDB" id="A0A1I4CHS1"/>
<reference evidence="3 4" key="1">
    <citation type="submission" date="2016-10" db="EMBL/GenBank/DDBJ databases">
        <authorList>
            <person name="de Groot N.N."/>
        </authorList>
    </citation>
    <scope>NUCLEOTIDE SEQUENCE [LARGE SCALE GENOMIC DNA]</scope>
    <source>
        <strain evidence="3 4">DSM 19981</strain>
    </source>
</reference>
<dbReference type="STRING" id="1123062.SAMN02745775_107197"/>
<dbReference type="PIRSF" id="PIRSF017082">
    <property type="entry name" value="YflP"/>
    <property type="match status" value="1"/>
</dbReference>
<feature type="chain" id="PRO_5011750702" evidence="2">
    <location>
        <begin position="35"/>
        <end position="334"/>
    </location>
</feature>
<sequence length="334" mass="35178">MAFAHPRLPGCRRLAASALAAVVLALAMPQPALAQPYPARPVRMIIPFATGGTADIVGRLLASCMQTALGQPVVVENRGGAGGTIGTDAAAKAAPDGYTIILHTVSSAVLNSFLYRNLPFDVRRDFVAVSQVARAPNVLAVRADLPARTVQELIDLMRARPSGLSYGTSGAGTILHLSAALFTRMAGVEAVHVPYRGEGQAINDMLAGQIDFMVNVIPALLPQVREGRFRALGVTTAERAALLPGVPTIAEAGLPGYETYIWHGVYAPAGTPPPIVDRLAEATIQAVTEPGCRQRMVDLGLDLVGSRPAEFTAFWDQQIAYWGPVVRASGATLD</sequence>
<dbReference type="PANTHER" id="PTHR42928:SF5">
    <property type="entry name" value="BLR1237 PROTEIN"/>
    <property type="match status" value="1"/>
</dbReference>
<organism evidence="3 4">
    <name type="scientific">Falsiroseomonas stagni DSM 19981</name>
    <dbReference type="NCBI Taxonomy" id="1123062"/>
    <lineage>
        <taxon>Bacteria</taxon>
        <taxon>Pseudomonadati</taxon>
        <taxon>Pseudomonadota</taxon>
        <taxon>Alphaproteobacteria</taxon>
        <taxon>Acetobacterales</taxon>
        <taxon>Roseomonadaceae</taxon>
        <taxon>Falsiroseomonas</taxon>
    </lineage>
</organism>
<dbReference type="RefSeq" id="WP_092961378.1">
    <property type="nucleotide sequence ID" value="NZ_FOSQ01000007.1"/>
</dbReference>
<protein>
    <submittedName>
        <fullName evidence="3">Tripartite-type tricarboxylate transporter, receptor component TctC</fullName>
    </submittedName>
</protein>
<feature type="signal peptide" evidence="2">
    <location>
        <begin position="1"/>
        <end position="34"/>
    </location>
</feature>
<keyword evidence="3" id="KW-0675">Receptor</keyword>
<evidence type="ECO:0000313" key="4">
    <source>
        <dbReference type="Proteomes" id="UP000199473"/>
    </source>
</evidence>
<keyword evidence="4" id="KW-1185">Reference proteome</keyword>